<organism evidence="3 4">
    <name type="scientific">Steinernema glaseri</name>
    <dbReference type="NCBI Taxonomy" id="37863"/>
    <lineage>
        <taxon>Eukaryota</taxon>
        <taxon>Metazoa</taxon>
        <taxon>Ecdysozoa</taxon>
        <taxon>Nematoda</taxon>
        <taxon>Chromadorea</taxon>
        <taxon>Rhabditida</taxon>
        <taxon>Tylenchina</taxon>
        <taxon>Panagrolaimomorpha</taxon>
        <taxon>Strongyloidoidea</taxon>
        <taxon>Steinernematidae</taxon>
        <taxon>Steinernema</taxon>
    </lineage>
</organism>
<keyword evidence="1" id="KW-0732">Signal</keyword>
<feature type="chain" id="PRO_5009315014" evidence="1">
    <location>
        <begin position="25"/>
        <end position="188"/>
    </location>
</feature>
<dbReference type="CDD" id="cd00109">
    <property type="entry name" value="Kunitz-type"/>
    <property type="match status" value="1"/>
</dbReference>
<name>A0A1I8ARS3_9BILA</name>
<dbReference type="InterPro" id="IPR052861">
    <property type="entry name" value="BPTI/Kunitz_domain"/>
</dbReference>
<reference evidence="4" key="1">
    <citation type="submission" date="2016-11" db="UniProtKB">
        <authorList>
            <consortium name="WormBaseParasite"/>
        </authorList>
    </citation>
    <scope>IDENTIFICATION</scope>
</reference>
<dbReference type="PANTHER" id="PTHR47248:SF7">
    <property type="entry name" value="BPTI_KUNITZ INHIBITOR DOMAIN-CONTAINING PROTEIN"/>
    <property type="match status" value="1"/>
</dbReference>
<feature type="domain" description="BPTI/Kunitz inhibitor" evidence="2">
    <location>
        <begin position="30"/>
        <end position="76"/>
    </location>
</feature>
<keyword evidence="3" id="KW-1185">Reference proteome</keyword>
<dbReference type="PROSITE" id="PS50279">
    <property type="entry name" value="BPTI_KUNITZ_2"/>
    <property type="match status" value="1"/>
</dbReference>
<evidence type="ECO:0000259" key="2">
    <source>
        <dbReference type="PROSITE" id="PS50279"/>
    </source>
</evidence>
<dbReference type="PANTHER" id="PTHR47248">
    <property type="entry name" value="PROTEIN CBG06772"/>
    <property type="match status" value="1"/>
</dbReference>
<dbReference type="Pfam" id="PF00014">
    <property type="entry name" value="Kunitz_BPTI"/>
    <property type="match status" value="1"/>
</dbReference>
<evidence type="ECO:0000313" key="4">
    <source>
        <dbReference type="WBParaSite" id="L893_g8399.t1"/>
    </source>
</evidence>
<dbReference type="GO" id="GO:0004867">
    <property type="term" value="F:serine-type endopeptidase inhibitor activity"/>
    <property type="evidence" value="ECO:0007669"/>
    <property type="project" value="InterPro"/>
</dbReference>
<dbReference type="WBParaSite" id="L893_g8399.t1">
    <property type="protein sequence ID" value="L893_g8399.t1"/>
    <property type="gene ID" value="L893_g8399"/>
</dbReference>
<evidence type="ECO:0000313" key="3">
    <source>
        <dbReference type="Proteomes" id="UP000095287"/>
    </source>
</evidence>
<dbReference type="SMART" id="SM00131">
    <property type="entry name" value="KU"/>
    <property type="match status" value="1"/>
</dbReference>
<dbReference type="InterPro" id="IPR036880">
    <property type="entry name" value="Kunitz_BPTI_sf"/>
</dbReference>
<dbReference type="Proteomes" id="UP000095287">
    <property type="component" value="Unplaced"/>
</dbReference>
<dbReference type="Gene3D" id="4.10.410.10">
    <property type="entry name" value="Pancreatic trypsin inhibitor Kunitz domain"/>
    <property type="match status" value="1"/>
</dbReference>
<dbReference type="SUPFAM" id="SSF57362">
    <property type="entry name" value="BPTI-like"/>
    <property type="match status" value="1"/>
</dbReference>
<sequence>MLVFPTTKMLLLLLIAALFTVALSSDENNCHLKPHRGVGKDFSQKFYFDSDWNHCFGLKYGGQGGNSNRFDSFKECLKCRYLDGSACGVPFGNPPRAHDYGSCDDETMCPKGSTCRYGMYVECCNSTMDAWGSSRYDATCPNGEAASVETVARTCLDLICEKGSKCVQVNPLFARCCGGKKRGDGIAK</sequence>
<accession>A0A1I8ARS3</accession>
<dbReference type="AlphaFoldDB" id="A0A1I8ARS3"/>
<dbReference type="InterPro" id="IPR002223">
    <property type="entry name" value="Kunitz_BPTI"/>
</dbReference>
<proteinExistence type="predicted"/>
<feature type="signal peptide" evidence="1">
    <location>
        <begin position="1"/>
        <end position="24"/>
    </location>
</feature>
<protein>
    <submittedName>
        <fullName evidence="4">BPTI/Kunitz inhibitor domain-containing protein</fullName>
    </submittedName>
</protein>
<evidence type="ECO:0000256" key="1">
    <source>
        <dbReference type="SAM" id="SignalP"/>
    </source>
</evidence>